<feature type="coiled-coil region" evidence="1">
    <location>
        <begin position="615"/>
        <end position="652"/>
    </location>
</feature>
<feature type="coiled-coil region" evidence="1">
    <location>
        <begin position="700"/>
        <end position="836"/>
    </location>
</feature>
<dbReference type="PANTHER" id="PTHR32114:SF2">
    <property type="entry name" value="ABC TRANSPORTER ABCH.3"/>
    <property type="match status" value="1"/>
</dbReference>
<dbReference type="Proteomes" id="UP001199314">
    <property type="component" value="Unassembled WGS sequence"/>
</dbReference>
<reference evidence="4" key="1">
    <citation type="submission" date="2023-07" db="EMBL/GenBank/DDBJ databases">
        <title>Novel species isolated from saline lakes on Tibetan Plateau.</title>
        <authorList>
            <person name="Lu H."/>
        </authorList>
    </citation>
    <scope>NUCLEOTIDE SEQUENCE [LARGE SCALE GENOMIC DNA]</scope>
    <source>
        <strain evidence="4">CAK8W</strain>
    </source>
</reference>
<organism evidence="3 4">
    <name type="scientific">Psychroflexus longus</name>
    <dbReference type="NCBI Taxonomy" id="2873596"/>
    <lineage>
        <taxon>Bacteria</taxon>
        <taxon>Pseudomonadati</taxon>
        <taxon>Bacteroidota</taxon>
        <taxon>Flavobacteriia</taxon>
        <taxon>Flavobacteriales</taxon>
        <taxon>Flavobacteriaceae</taxon>
        <taxon>Psychroflexus</taxon>
    </lineage>
</organism>
<feature type="coiled-coil region" evidence="1">
    <location>
        <begin position="194"/>
        <end position="275"/>
    </location>
</feature>
<evidence type="ECO:0000313" key="4">
    <source>
        <dbReference type="Proteomes" id="UP001199314"/>
    </source>
</evidence>
<dbReference type="Pfam" id="PF13558">
    <property type="entry name" value="SbcC_Walker_B"/>
    <property type="match status" value="1"/>
</dbReference>
<feature type="domain" description="Rad50/SbcC-type AAA" evidence="2">
    <location>
        <begin position="5"/>
        <end position="250"/>
    </location>
</feature>
<evidence type="ECO:0000259" key="2">
    <source>
        <dbReference type="Pfam" id="PF13476"/>
    </source>
</evidence>
<dbReference type="InterPro" id="IPR038729">
    <property type="entry name" value="Rad50/SbcC_AAA"/>
</dbReference>
<dbReference type="Gene3D" id="3.40.50.300">
    <property type="entry name" value="P-loop containing nucleotide triphosphate hydrolases"/>
    <property type="match status" value="2"/>
</dbReference>
<keyword evidence="4" id="KW-1185">Reference proteome</keyword>
<dbReference type="RefSeq" id="WP_224461229.1">
    <property type="nucleotide sequence ID" value="NZ_JAIQZE010000007.1"/>
</dbReference>
<dbReference type="SUPFAM" id="SSF52540">
    <property type="entry name" value="P-loop containing nucleoside triphosphate hydrolases"/>
    <property type="match status" value="2"/>
</dbReference>
<dbReference type="EMBL" id="JAIQZE010000007">
    <property type="protein sequence ID" value="MBZ9778878.1"/>
    <property type="molecule type" value="Genomic_DNA"/>
</dbReference>
<dbReference type="PANTHER" id="PTHR32114">
    <property type="entry name" value="ABC TRANSPORTER ABCH.3"/>
    <property type="match status" value="1"/>
</dbReference>
<feature type="coiled-coil region" evidence="1">
    <location>
        <begin position="550"/>
        <end position="584"/>
    </location>
</feature>
<accession>A0ABS7XK94</accession>
<gene>
    <name evidence="3" type="ORF">LB452_08075</name>
</gene>
<feature type="coiled-coil region" evidence="1">
    <location>
        <begin position="454"/>
        <end position="521"/>
    </location>
</feature>
<feature type="coiled-coil region" evidence="1">
    <location>
        <begin position="303"/>
        <end position="337"/>
    </location>
</feature>
<evidence type="ECO:0000313" key="3">
    <source>
        <dbReference type="EMBL" id="MBZ9778878.1"/>
    </source>
</evidence>
<dbReference type="InterPro" id="IPR027417">
    <property type="entry name" value="P-loop_NTPase"/>
</dbReference>
<sequence length="1007" mass="116397">MKIESLHFKNINSLKGEHEINFDETPLNTGGLFAIIGPTGSGKSTLLDAICLGLYGRTPRISSVTKNKIEQDGSILTKHQKEAYAKVKFSCNSGTFISTWSISTNRNGKLRDHDMNLWDTQTEKYYSEKKTENQEEIERLIGLSYDQFVKSVLLSQGEFATLLKSNEKERSELLEKITNTSIYRQIGRKVFEKYNHLKSKISKQKNLLEDLQKKLLSTEDLESNNLEKEKLESEEKHQELKITQQEKDLEKLKSKEKLDQELIKESQNLSKFESEFDGFQKKYAEELRKHAKTLDFDEELKDYNALAEKRETLSESINDLKENQSRIHNEIEAVKNKIESLLKAKVEDAEVEKKLNSLLKVYQTLNNERILKRNDYASKKEFLNKELEILELKFQKQSISEFENFLKTQLKTTEEGIKNLSVKLEADKTLEETLKAKNQFLNQLKEAKYDEKSIQELEKQISKTQTIFLKEREELSKFPELITSKQTILEGLEKDLNHLELKKENQNLRFQVDELRKQLKENEPCPVCGSTEHPYSEHMPHIDSELDKKIKEQKLQIKSVSDELSKLKAEKASKSKRIADFENELETSKHNLELKKKGFAENYAGIISELDGKSLEEFEVSVEKLIESLEKLKQLQADERALENSLSILEELDEIRTKGSQLKAEMIELYDGDNLEELISDLKSSWVKLKSGIEHTSQSLLKEKENAKRVKDEILKLQSDLDPKIKASEFSSIAEANSSRMKSADYQALSQKLNELNERVQIQKEKIKGLKNQIQNLNFKFFTDKHEAEKSIQELKEALQETKHKLEEVKRKLKNNRELLEELKTIEKEISEELKANKKWEILNKLIGDATGTEFNKFAQDLSLQRLIHLGNKRLKHLNERYELDRYLPSEDKDQLYVIDNHMGGLRRSVKTLSGGETFLMSLALALGLSDLASRNVEINSLFIDEGFGTLDPETLDVTLDTLERLQAESNKIIGIISHVSTLKERIQTQIVLDRNAQGYSQLEVIG</sequence>
<name>A0ABS7XK94_9FLAO</name>
<dbReference type="Pfam" id="PF13476">
    <property type="entry name" value="AAA_23"/>
    <property type="match status" value="1"/>
</dbReference>
<proteinExistence type="predicted"/>
<keyword evidence="1" id="KW-0175">Coiled coil</keyword>
<evidence type="ECO:0000256" key="1">
    <source>
        <dbReference type="SAM" id="Coils"/>
    </source>
</evidence>
<protein>
    <submittedName>
        <fullName evidence="3">AAA family ATPase</fullName>
    </submittedName>
</protein>
<comment type="caution">
    <text evidence="3">The sequence shown here is derived from an EMBL/GenBank/DDBJ whole genome shotgun (WGS) entry which is preliminary data.</text>
</comment>